<reference evidence="3 4" key="1">
    <citation type="submission" date="2024-01" db="EMBL/GenBank/DDBJ databases">
        <title>The genomes of 5 underutilized Papilionoideae crops provide insights into root nodulation and disease resistanc.</title>
        <authorList>
            <person name="Jiang F."/>
        </authorList>
    </citation>
    <scope>NUCLEOTIDE SEQUENCE [LARGE SCALE GENOMIC DNA]</scope>
    <source>
        <strain evidence="3">DUOXIRENSHENG_FW03</strain>
        <tissue evidence="3">Leaves</tissue>
    </source>
</reference>
<evidence type="ECO:0000256" key="2">
    <source>
        <dbReference type="SAM" id="Phobius"/>
    </source>
</evidence>
<comment type="caution">
    <text evidence="3">The sequence shown here is derived from an EMBL/GenBank/DDBJ whole genome shotgun (WGS) entry which is preliminary data.</text>
</comment>
<dbReference type="PANTHER" id="PTHR33429">
    <property type="entry name" value="OS02G0708000 PROTEIN-RELATED"/>
    <property type="match status" value="1"/>
</dbReference>
<evidence type="ECO:0000256" key="1">
    <source>
        <dbReference type="SAM" id="MobiDB-lite"/>
    </source>
</evidence>
<dbReference type="EMBL" id="JAYMYS010000007">
    <property type="protein sequence ID" value="KAK7386879.1"/>
    <property type="molecule type" value="Genomic_DNA"/>
</dbReference>
<protein>
    <submittedName>
        <fullName evidence="3">Uncharacterized protein</fullName>
    </submittedName>
</protein>
<dbReference type="PANTHER" id="PTHR33429:SF7">
    <property type="entry name" value="OS02G0708000 PROTEIN"/>
    <property type="match status" value="1"/>
</dbReference>
<evidence type="ECO:0000313" key="3">
    <source>
        <dbReference type="EMBL" id="KAK7386879.1"/>
    </source>
</evidence>
<keyword evidence="4" id="KW-1185">Reference proteome</keyword>
<feature type="region of interest" description="Disordered" evidence="1">
    <location>
        <begin position="148"/>
        <end position="168"/>
    </location>
</feature>
<sequence length="194" mass="21617">MSLQAQPQQPVQVYPTNQPPSSHHSNGSFGAVFIVLAIILVISIAACFLGRLCNKRYNSHSNNHSQRPSKQHRPQILNLHPREHEGDIEFGVDKRMPPPIIRTKGHDLDHGHGHHGHGAGIGPHQLHVNDHMKEFEMRHGHSEELRAHVNDGHGHGHHGHGAGIGLHQPHVNDHMKEIEMRPGHGEEFRVRAGA</sequence>
<dbReference type="Proteomes" id="UP001386955">
    <property type="component" value="Unassembled WGS sequence"/>
</dbReference>
<feature type="transmembrane region" description="Helical" evidence="2">
    <location>
        <begin position="29"/>
        <end position="49"/>
    </location>
</feature>
<accession>A0AAN9XBZ3</accession>
<organism evidence="3 4">
    <name type="scientific">Psophocarpus tetragonolobus</name>
    <name type="common">Winged bean</name>
    <name type="synonym">Dolichos tetragonolobus</name>
    <dbReference type="NCBI Taxonomy" id="3891"/>
    <lineage>
        <taxon>Eukaryota</taxon>
        <taxon>Viridiplantae</taxon>
        <taxon>Streptophyta</taxon>
        <taxon>Embryophyta</taxon>
        <taxon>Tracheophyta</taxon>
        <taxon>Spermatophyta</taxon>
        <taxon>Magnoliopsida</taxon>
        <taxon>eudicotyledons</taxon>
        <taxon>Gunneridae</taxon>
        <taxon>Pentapetalae</taxon>
        <taxon>rosids</taxon>
        <taxon>fabids</taxon>
        <taxon>Fabales</taxon>
        <taxon>Fabaceae</taxon>
        <taxon>Papilionoideae</taxon>
        <taxon>50 kb inversion clade</taxon>
        <taxon>NPAAA clade</taxon>
        <taxon>indigoferoid/millettioid clade</taxon>
        <taxon>Phaseoleae</taxon>
        <taxon>Psophocarpus</taxon>
    </lineage>
</organism>
<evidence type="ECO:0000313" key="4">
    <source>
        <dbReference type="Proteomes" id="UP001386955"/>
    </source>
</evidence>
<gene>
    <name evidence="3" type="ORF">VNO78_27226</name>
</gene>
<proteinExistence type="predicted"/>
<keyword evidence="2" id="KW-0472">Membrane</keyword>
<dbReference type="AlphaFoldDB" id="A0AAN9XBZ3"/>
<feature type="compositionally biased region" description="Low complexity" evidence="1">
    <location>
        <begin position="1"/>
        <end position="20"/>
    </location>
</feature>
<keyword evidence="2" id="KW-1133">Transmembrane helix</keyword>
<keyword evidence="2" id="KW-0812">Transmembrane</keyword>
<name>A0AAN9XBZ3_PSOTE</name>
<feature type="region of interest" description="Disordered" evidence="1">
    <location>
        <begin position="1"/>
        <end position="24"/>
    </location>
</feature>